<dbReference type="InterPro" id="IPR023031">
    <property type="entry name" value="OPRT"/>
</dbReference>
<keyword evidence="6" id="KW-0460">Magnesium</keyword>
<comment type="catalytic activity">
    <reaction evidence="6">
        <text>orotidine 5'-phosphate + diphosphate = orotate + 5-phospho-alpha-D-ribose 1-diphosphate</text>
        <dbReference type="Rhea" id="RHEA:10380"/>
        <dbReference type="ChEBI" id="CHEBI:30839"/>
        <dbReference type="ChEBI" id="CHEBI:33019"/>
        <dbReference type="ChEBI" id="CHEBI:57538"/>
        <dbReference type="ChEBI" id="CHEBI:58017"/>
        <dbReference type="EC" id="2.4.2.10"/>
    </reaction>
</comment>
<evidence type="ECO:0000256" key="1">
    <source>
        <dbReference type="ARBA" id="ARBA00004889"/>
    </source>
</evidence>
<feature type="domain" description="Phosphoribosyltransferase" evidence="7">
    <location>
        <begin position="52"/>
        <end position="148"/>
    </location>
</feature>
<dbReference type="SUPFAM" id="SSF53271">
    <property type="entry name" value="PRTase-like"/>
    <property type="match status" value="1"/>
</dbReference>
<dbReference type="EMBL" id="MFBJ01000071">
    <property type="protein sequence ID" value="OGD94919.1"/>
    <property type="molecule type" value="Genomic_DNA"/>
</dbReference>
<dbReference type="PANTHER" id="PTHR19278">
    <property type="entry name" value="OROTATE PHOSPHORIBOSYLTRANSFERASE"/>
    <property type="match status" value="1"/>
</dbReference>
<accession>A0A1F5GSV8</accession>
<dbReference type="Pfam" id="PF00156">
    <property type="entry name" value="Pribosyltran"/>
    <property type="match status" value="1"/>
</dbReference>
<evidence type="ECO:0000256" key="4">
    <source>
        <dbReference type="ARBA" id="ARBA00022679"/>
    </source>
</evidence>
<gene>
    <name evidence="6" type="primary">pyrE</name>
    <name evidence="8" type="ORF">A3F02_03560</name>
</gene>
<reference evidence="8 9" key="1">
    <citation type="journal article" date="2016" name="Nat. Commun.">
        <title>Thousands of microbial genomes shed light on interconnected biogeochemical processes in an aquifer system.</title>
        <authorList>
            <person name="Anantharaman K."/>
            <person name="Brown C.T."/>
            <person name="Hug L.A."/>
            <person name="Sharon I."/>
            <person name="Castelle C.J."/>
            <person name="Probst A.J."/>
            <person name="Thomas B.C."/>
            <person name="Singh A."/>
            <person name="Wilkins M.J."/>
            <person name="Karaoz U."/>
            <person name="Brodie E.L."/>
            <person name="Williams K.H."/>
            <person name="Hubbard S.S."/>
            <person name="Banfield J.F."/>
        </authorList>
    </citation>
    <scope>NUCLEOTIDE SEQUENCE [LARGE SCALE GENOMIC DNA]</scope>
</reference>
<dbReference type="AlphaFoldDB" id="A0A1F5GSV8"/>
<evidence type="ECO:0000256" key="6">
    <source>
        <dbReference type="HAMAP-Rule" id="MF_01208"/>
    </source>
</evidence>
<dbReference type="UniPathway" id="UPA00070">
    <property type="reaction ID" value="UER00119"/>
</dbReference>
<feature type="binding site" description="in other chain" evidence="6">
    <location>
        <begin position="127"/>
        <end position="135"/>
    </location>
    <ligand>
        <name>5-phospho-alpha-D-ribose 1-diphosphate</name>
        <dbReference type="ChEBI" id="CHEBI:58017"/>
        <note>ligand shared between dimeric partners</note>
    </ligand>
</feature>
<dbReference type="EC" id="2.4.2.10" evidence="2 6"/>
<dbReference type="HAMAP" id="MF_01208">
    <property type="entry name" value="PyrE"/>
    <property type="match status" value="1"/>
</dbReference>
<organism evidence="8 9">
    <name type="scientific">Candidatus Curtissbacteria bacterium RIFCSPHIGHO2_12_FULL_38_9b</name>
    <dbReference type="NCBI Taxonomy" id="1797720"/>
    <lineage>
        <taxon>Bacteria</taxon>
        <taxon>Candidatus Curtissiibacteriota</taxon>
    </lineage>
</organism>
<dbReference type="InterPro" id="IPR029057">
    <property type="entry name" value="PRTase-like"/>
</dbReference>
<comment type="subunit">
    <text evidence="6">Homodimer.</text>
</comment>
<keyword evidence="5 6" id="KW-0665">Pyrimidine biosynthesis</keyword>
<dbReference type="GO" id="GO:0000287">
    <property type="term" value="F:magnesium ion binding"/>
    <property type="evidence" value="ECO:0007669"/>
    <property type="project" value="UniProtKB-UniRule"/>
</dbReference>
<evidence type="ECO:0000313" key="9">
    <source>
        <dbReference type="Proteomes" id="UP000176666"/>
    </source>
</evidence>
<dbReference type="CDD" id="cd06223">
    <property type="entry name" value="PRTases_typeI"/>
    <property type="match status" value="1"/>
</dbReference>
<comment type="pathway">
    <text evidence="1 6">Pyrimidine metabolism; UMP biosynthesis via de novo pathway; UMP from orotate: step 1/2.</text>
</comment>
<feature type="binding site" evidence="6">
    <location>
        <position position="131"/>
    </location>
    <ligand>
        <name>orotate</name>
        <dbReference type="ChEBI" id="CHEBI:30839"/>
    </ligand>
</feature>
<evidence type="ECO:0000259" key="7">
    <source>
        <dbReference type="Pfam" id="PF00156"/>
    </source>
</evidence>
<comment type="cofactor">
    <cofactor evidence="6">
        <name>Mg(2+)</name>
        <dbReference type="ChEBI" id="CHEBI:18420"/>
    </cofactor>
</comment>
<comment type="caution">
    <text evidence="8">The sequence shown here is derived from an EMBL/GenBank/DDBJ whole genome shotgun (WGS) entry which is preliminary data.</text>
</comment>
<proteinExistence type="inferred from homology"/>
<dbReference type="PANTHER" id="PTHR19278:SF9">
    <property type="entry name" value="URIDINE 5'-MONOPHOSPHATE SYNTHASE"/>
    <property type="match status" value="1"/>
</dbReference>
<comment type="function">
    <text evidence="6">Catalyzes the transfer of a ribosyl phosphate group from 5-phosphoribose 1-diphosphate to orotate, leading to the formation of orotidine monophosphate (OMP).</text>
</comment>
<evidence type="ECO:0000313" key="8">
    <source>
        <dbReference type="EMBL" id="OGD94919.1"/>
    </source>
</evidence>
<dbReference type="InterPro" id="IPR000836">
    <property type="entry name" value="PRTase_dom"/>
</dbReference>
<keyword evidence="3 6" id="KW-0328">Glycosyltransferase</keyword>
<feature type="binding site" evidence="6">
    <location>
        <position position="105"/>
    </location>
    <ligand>
        <name>5-phospho-alpha-D-ribose 1-diphosphate</name>
        <dbReference type="ChEBI" id="CHEBI:58017"/>
        <note>ligand shared between dimeric partners</note>
    </ligand>
</feature>
<dbReference type="GO" id="GO:0044205">
    <property type="term" value="P:'de novo' UMP biosynthetic process"/>
    <property type="evidence" value="ECO:0007669"/>
    <property type="project" value="UniProtKB-UniRule"/>
</dbReference>
<dbReference type="Proteomes" id="UP000176666">
    <property type="component" value="Unassembled WGS sequence"/>
</dbReference>
<evidence type="ECO:0000256" key="5">
    <source>
        <dbReference type="ARBA" id="ARBA00022975"/>
    </source>
</evidence>
<evidence type="ECO:0000256" key="3">
    <source>
        <dbReference type="ARBA" id="ARBA00022676"/>
    </source>
</evidence>
<dbReference type="NCBIfam" id="TIGR00336">
    <property type="entry name" value="pyrE"/>
    <property type="match status" value="1"/>
</dbReference>
<dbReference type="GO" id="GO:0019856">
    <property type="term" value="P:pyrimidine nucleobase biosynthetic process"/>
    <property type="evidence" value="ECO:0007669"/>
    <property type="project" value="TreeGrafter"/>
</dbReference>
<evidence type="ECO:0000256" key="2">
    <source>
        <dbReference type="ARBA" id="ARBA00011971"/>
    </source>
</evidence>
<keyword evidence="4 6" id="KW-0808">Transferase</keyword>
<dbReference type="InterPro" id="IPR004467">
    <property type="entry name" value="Or_phspho_trans_dom"/>
</dbReference>
<comment type="similarity">
    <text evidence="6">Belongs to the purine/pyrimidine phosphoribosyltransferase family. PyrE subfamily.</text>
</comment>
<dbReference type="Gene3D" id="3.40.50.2020">
    <property type="match status" value="1"/>
</dbReference>
<comment type="caution">
    <text evidence="6">Lacks conserved residue(s) required for the propagation of feature annotation.</text>
</comment>
<sequence length="218" mass="24409">MKSTNTDKVAFDVASLLFDIGAILIRPDKPFKYTSGILSPIYTDNRLILSFPKVRNKIIKYMIEKVRQISMPDLIAGTATAGIPYAAIIAHQLNLPMVYVRPNPKNYGKKNQIEGKVKRGNSALVIEDLVTTAKSSFSVITALRKSGAVVKNELVIFTYGLKSAENRFKLSQVNCYALSNLKTVTDFAIQKGILEQDQSNRIFEWAKNPQKWSQEHKG</sequence>
<dbReference type="GO" id="GO:0004588">
    <property type="term" value="F:orotate phosphoribosyltransferase activity"/>
    <property type="evidence" value="ECO:0007669"/>
    <property type="project" value="UniProtKB-UniRule"/>
</dbReference>
<feature type="binding site" evidence="6">
    <location>
        <position position="101"/>
    </location>
    <ligand>
        <name>5-phospho-alpha-D-ribose 1-diphosphate</name>
        <dbReference type="ChEBI" id="CHEBI:58017"/>
        <note>ligand shared between dimeric partners</note>
    </ligand>
</feature>
<protein>
    <recommendedName>
        <fullName evidence="2 6">Orotate phosphoribosyltransferase</fullName>
        <shortName evidence="6">OPRT</shortName>
        <shortName evidence="6">OPRTase</shortName>
        <ecNumber evidence="2 6">2.4.2.10</ecNumber>
    </recommendedName>
</protein>
<name>A0A1F5GSV8_9BACT</name>